<dbReference type="Pfam" id="PF07377">
    <property type="entry name" value="DUF1493"/>
    <property type="match status" value="1"/>
</dbReference>
<reference evidence="2" key="1">
    <citation type="submission" date="2019-10" db="EMBL/GenBank/DDBJ databases">
        <title>Draft genome sequence of Panacibacter sp. KCS-6.</title>
        <authorList>
            <person name="Yim K.J."/>
        </authorList>
    </citation>
    <scope>NUCLEOTIDE SEQUENCE</scope>
    <source>
        <strain evidence="2">KCS-6</strain>
    </source>
</reference>
<keyword evidence="1" id="KW-0812">Transmembrane</keyword>
<keyword evidence="1" id="KW-1133">Transmembrane helix</keyword>
<dbReference type="InterPro" id="IPR036736">
    <property type="entry name" value="ACP-like_sf"/>
</dbReference>
<evidence type="ECO:0000313" key="3">
    <source>
        <dbReference type="Proteomes" id="UP000598971"/>
    </source>
</evidence>
<feature type="transmembrane region" description="Helical" evidence="1">
    <location>
        <begin position="115"/>
        <end position="133"/>
    </location>
</feature>
<dbReference type="Proteomes" id="UP000598971">
    <property type="component" value="Unassembled WGS sequence"/>
</dbReference>
<gene>
    <name evidence="2" type="ORF">GD597_11485</name>
</gene>
<protein>
    <submittedName>
        <fullName evidence="2">DUF1493 family protein</fullName>
    </submittedName>
</protein>
<dbReference type="InterPro" id="IPR010862">
    <property type="entry name" value="DUF1493"/>
</dbReference>
<dbReference type="AlphaFoldDB" id="A0A8J8FDQ4"/>
<evidence type="ECO:0000313" key="2">
    <source>
        <dbReference type="EMBL" id="NNV56083.1"/>
    </source>
</evidence>
<dbReference type="SUPFAM" id="SSF47336">
    <property type="entry name" value="ACP-like"/>
    <property type="match status" value="1"/>
</dbReference>
<organism evidence="2 3">
    <name type="scientific">Limnovirga soli</name>
    <dbReference type="NCBI Taxonomy" id="2656915"/>
    <lineage>
        <taxon>Bacteria</taxon>
        <taxon>Pseudomonadati</taxon>
        <taxon>Bacteroidota</taxon>
        <taxon>Chitinophagia</taxon>
        <taxon>Chitinophagales</taxon>
        <taxon>Chitinophagaceae</taxon>
        <taxon>Limnovirga</taxon>
    </lineage>
</organism>
<keyword evidence="3" id="KW-1185">Reference proteome</keyword>
<keyword evidence="1" id="KW-0472">Membrane</keyword>
<comment type="caution">
    <text evidence="2">The sequence shown here is derived from an EMBL/GenBank/DDBJ whole genome shotgun (WGS) entry which is preliminary data.</text>
</comment>
<accession>A0A8J8FDQ4</accession>
<dbReference type="EMBL" id="WHPF01000007">
    <property type="protein sequence ID" value="NNV56083.1"/>
    <property type="molecule type" value="Genomic_DNA"/>
</dbReference>
<dbReference type="RefSeq" id="WP_171608020.1">
    <property type="nucleotide sequence ID" value="NZ_WHPF01000007.1"/>
</dbReference>
<sequence length="137" mass="15893">MAEVSEIIEFLKDRTGTDVVNEDSDIANDLGVDGDDYYELLSEFSKKYSVDISTCLWYFHWSEEGSWNSIGGSFFKSPDKRVTHIPVTPIMLAEFTKVGKWNLQYPEHSVPKRRYDIVINQFLILAFIVFIFYKCVS</sequence>
<evidence type="ECO:0000256" key="1">
    <source>
        <dbReference type="SAM" id="Phobius"/>
    </source>
</evidence>
<proteinExistence type="predicted"/>
<name>A0A8J8FDQ4_9BACT</name>